<organism evidence="2 3">
    <name type="scientific">Meloidogyne floridensis</name>
    <dbReference type="NCBI Taxonomy" id="298350"/>
    <lineage>
        <taxon>Eukaryota</taxon>
        <taxon>Metazoa</taxon>
        <taxon>Ecdysozoa</taxon>
        <taxon>Nematoda</taxon>
        <taxon>Chromadorea</taxon>
        <taxon>Rhabditida</taxon>
        <taxon>Tylenchina</taxon>
        <taxon>Tylenchomorpha</taxon>
        <taxon>Tylenchoidea</taxon>
        <taxon>Meloidogynidae</taxon>
        <taxon>Meloidogyninae</taxon>
        <taxon>Meloidogyne</taxon>
    </lineage>
</organism>
<protein>
    <submittedName>
        <fullName evidence="3">Uncharacterized protein</fullName>
    </submittedName>
</protein>
<evidence type="ECO:0000313" key="2">
    <source>
        <dbReference type="Proteomes" id="UP000887560"/>
    </source>
</evidence>
<accession>A0A915P3S7</accession>
<dbReference type="WBParaSite" id="scf7180000422263.g8666">
    <property type="protein sequence ID" value="scf7180000422263.g8666"/>
    <property type="gene ID" value="scf7180000422263.g8666"/>
</dbReference>
<sequence>MSKALLLDDTFDEKDDDIGIRCEQKLGRRRSLTLRAASVDKVNERLSLQPATSTPSLSESYGSATLLCRPDKQENQSQQQRRKIDVFANIKKTAEDSSLDDKSCVGYSPCTTINYDTFLNESTESKGINNELSKNQVIIESENEHFILNPVFCDTDIEIEENIEKKNEEKISLLKNENILNEEEDFGNIALSSNLRKSLISTKQRKGAEVAAEEGMNIQTKKGKKRPSLSPYSLTATTTSAASQQLLLPTTTTPTSTALFPSSSQSIASSSSSSLPFSSYHSSPLSEGSNSKKRRQKASEMRLVGNDGGGSGGNGRQSTSVAPVGAKMSGGIGDVPLDMKGFSGPVAIPSGKRVQAKQNQNSILDII</sequence>
<keyword evidence="2" id="KW-1185">Reference proteome</keyword>
<dbReference type="AlphaFoldDB" id="A0A915P3S7"/>
<reference evidence="3" key="1">
    <citation type="submission" date="2022-11" db="UniProtKB">
        <authorList>
            <consortium name="WormBaseParasite"/>
        </authorList>
    </citation>
    <scope>IDENTIFICATION</scope>
</reference>
<feature type="region of interest" description="Disordered" evidence="1">
    <location>
        <begin position="211"/>
        <end position="236"/>
    </location>
</feature>
<evidence type="ECO:0000313" key="3">
    <source>
        <dbReference type="WBParaSite" id="scf7180000422263.g8666"/>
    </source>
</evidence>
<proteinExistence type="predicted"/>
<evidence type="ECO:0000256" key="1">
    <source>
        <dbReference type="SAM" id="MobiDB-lite"/>
    </source>
</evidence>
<dbReference type="Proteomes" id="UP000887560">
    <property type="component" value="Unplaced"/>
</dbReference>
<name>A0A915P3S7_9BILA</name>
<feature type="compositionally biased region" description="Low complexity" evidence="1">
    <location>
        <begin position="270"/>
        <end position="286"/>
    </location>
</feature>
<feature type="compositionally biased region" description="Gly residues" evidence="1">
    <location>
        <begin position="306"/>
        <end position="315"/>
    </location>
</feature>
<feature type="region of interest" description="Disordered" evidence="1">
    <location>
        <begin position="270"/>
        <end position="327"/>
    </location>
</feature>